<evidence type="ECO:0000313" key="3">
    <source>
        <dbReference type="Proteomes" id="UP000009885"/>
    </source>
</evidence>
<feature type="transmembrane region" description="Helical" evidence="1">
    <location>
        <begin position="6"/>
        <end position="23"/>
    </location>
</feature>
<dbReference type="EMBL" id="AMSQ01000018">
    <property type="protein sequence ID" value="EKU46369.1"/>
    <property type="molecule type" value="Genomic_DNA"/>
</dbReference>
<dbReference type="PANTHER" id="PTHR39164">
    <property type="entry name" value="PROTEIN CCDC"/>
    <property type="match status" value="1"/>
</dbReference>
<dbReference type="PIRSF" id="PIRSF021441">
    <property type="entry name" value="DUF1453"/>
    <property type="match status" value="1"/>
</dbReference>
<reference evidence="2 3" key="1">
    <citation type="journal article" date="2013" name="Genome Announc.">
        <title>Genome Sequence of Staphylococcus massiliensis Strain S46, Isolated from the Surface of Healthy Human Skin.</title>
        <authorList>
            <person name="Srivastav R."/>
            <person name="Singh A."/>
            <person name="Jangir P.K."/>
            <person name="Kumari C."/>
            <person name="Muduli S."/>
            <person name="Sharma R."/>
        </authorList>
    </citation>
    <scope>NUCLEOTIDE SEQUENCE [LARGE SCALE GENOMIC DNA]</scope>
    <source>
        <strain evidence="2 3">S46</strain>
    </source>
</reference>
<dbReference type="PATRIC" id="fig|1229783.3.peg.1929"/>
<name>K9AGH7_9STAP</name>
<protein>
    <recommendedName>
        <fullName evidence="4">Cytochrome C biogenesis protein CcdC</fullName>
    </recommendedName>
</protein>
<gene>
    <name evidence="2" type="ORF">C273_09659</name>
</gene>
<evidence type="ECO:0008006" key="4">
    <source>
        <dbReference type="Google" id="ProtNLM"/>
    </source>
</evidence>
<keyword evidence="1" id="KW-0812">Transmembrane</keyword>
<feature type="transmembrane region" description="Helical" evidence="1">
    <location>
        <begin position="35"/>
        <end position="55"/>
    </location>
</feature>
<dbReference type="AlphaFoldDB" id="K9AGH7"/>
<sequence>MIYFIISIIGALGMGILVIFIRLKAQNYPVNEKKIILPPLFMSTGALMYVIPYFRLTGMEIIEAVILGIVFSSVLILTSNFIVKSNQIYMKPSKAFPFILFGLLIIRTIIKIIFSNAIDPGELAGMFFLLAFSMIVPWRIAMLLKYKKIKRKLQSNQI</sequence>
<keyword evidence="1" id="KW-1133">Transmembrane helix</keyword>
<proteinExistence type="predicted"/>
<dbReference type="OrthoDB" id="120091at2"/>
<evidence type="ECO:0000256" key="1">
    <source>
        <dbReference type="SAM" id="Phobius"/>
    </source>
</evidence>
<keyword evidence="3" id="KW-1185">Reference proteome</keyword>
<dbReference type="PANTHER" id="PTHR39164:SF1">
    <property type="entry name" value="PROTEIN CCDC"/>
    <property type="match status" value="1"/>
</dbReference>
<dbReference type="InterPro" id="IPR058247">
    <property type="entry name" value="DUF1453"/>
</dbReference>
<evidence type="ECO:0000313" key="2">
    <source>
        <dbReference type="EMBL" id="EKU46369.1"/>
    </source>
</evidence>
<dbReference type="InterPro" id="IPR031306">
    <property type="entry name" value="CcdC"/>
</dbReference>
<feature type="transmembrane region" description="Helical" evidence="1">
    <location>
        <begin position="126"/>
        <end position="144"/>
    </location>
</feature>
<dbReference type="Pfam" id="PF07301">
    <property type="entry name" value="DUF1453"/>
    <property type="match status" value="1"/>
</dbReference>
<dbReference type="STRING" id="1229783.C273_09659"/>
<dbReference type="eggNOG" id="COG4846">
    <property type="taxonomic scope" value="Bacteria"/>
</dbReference>
<organism evidence="2 3">
    <name type="scientific">Staphylococcus massiliensis S46</name>
    <dbReference type="NCBI Taxonomy" id="1229783"/>
    <lineage>
        <taxon>Bacteria</taxon>
        <taxon>Bacillati</taxon>
        <taxon>Bacillota</taxon>
        <taxon>Bacilli</taxon>
        <taxon>Bacillales</taxon>
        <taxon>Staphylococcaceae</taxon>
        <taxon>Staphylococcus</taxon>
    </lineage>
</organism>
<comment type="caution">
    <text evidence="2">The sequence shown here is derived from an EMBL/GenBank/DDBJ whole genome shotgun (WGS) entry which is preliminary data.</text>
</comment>
<feature type="transmembrane region" description="Helical" evidence="1">
    <location>
        <begin position="61"/>
        <end position="83"/>
    </location>
</feature>
<feature type="transmembrane region" description="Helical" evidence="1">
    <location>
        <begin position="95"/>
        <end position="114"/>
    </location>
</feature>
<keyword evidence="1" id="KW-0472">Membrane</keyword>
<dbReference type="Proteomes" id="UP000009885">
    <property type="component" value="Unassembled WGS sequence"/>
</dbReference>
<accession>K9AGH7</accession>
<dbReference type="RefSeq" id="WP_009384408.1">
    <property type="nucleotide sequence ID" value="NZ_AMSQ01000018.1"/>
</dbReference>